<dbReference type="InterPro" id="IPR018490">
    <property type="entry name" value="cNMP-bd_dom_sf"/>
</dbReference>
<evidence type="ECO:0000256" key="2">
    <source>
        <dbReference type="ARBA" id="ARBA00023125"/>
    </source>
</evidence>
<dbReference type="Gene3D" id="2.60.120.10">
    <property type="entry name" value="Jelly Rolls"/>
    <property type="match status" value="1"/>
</dbReference>
<dbReference type="SUPFAM" id="SSF51206">
    <property type="entry name" value="cAMP-binding domain-like"/>
    <property type="match status" value="1"/>
</dbReference>
<proteinExistence type="predicted"/>
<keyword evidence="2" id="KW-0238">DNA-binding</keyword>
<dbReference type="SUPFAM" id="SSF46785">
    <property type="entry name" value="Winged helix' DNA-binding domain"/>
    <property type="match status" value="1"/>
</dbReference>
<dbReference type="PANTHER" id="PTHR24567">
    <property type="entry name" value="CRP FAMILY TRANSCRIPTIONAL REGULATORY PROTEIN"/>
    <property type="match status" value="1"/>
</dbReference>
<dbReference type="SMART" id="SM00419">
    <property type="entry name" value="HTH_CRP"/>
    <property type="match status" value="1"/>
</dbReference>
<dbReference type="InterPro" id="IPR012318">
    <property type="entry name" value="HTH_CRP"/>
</dbReference>
<dbReference type="PROSITE" id="PS51063">
    <property type="entry name" value="HTH_CRP_2"/>
    <property type="match status" value="1"/>
</dbReference>
<comment type="caution">
    <text evidence="6">The sequence shown here is derived from an EMBL/GenBank/DDBJ whole genome shotgun (WGS) entry which is preliminary data.</text>
</comment>
<accession>A0ABW2C4F0</accession>
<feature type="domain" description="HTH crp-type" evidence="5">
    <location>
        <begin position="153"/>
        <end position="219"/>
    </location>
</feature>
<dbReference type="InterPro" id="IPR000595">
    <property type="entry name" value="cNMP-bd_dom"/>
</dbReference>
<dbReference type="Gene3D" id="1.10.10.10">
    <property type="entry name" value="Winged helix-like DNA-binding domain superfamily/Winged helix DNA-binding domain"/>
    <property type="match status" value="1"/>
</dbReference>
<dbReference type="SMART" id="SM00100">
    <property type="entry name" value="cNMP"/>
    <property type="match status" value="1"/>
</dbReference>
<dbReference type="InterPro" id="IPR036390">
    <property type="entry name" value="WH_DNA-bd_sf"/>
</dbReference>
<gene>
    <name evidence="6" type="ORF">ACFQGD_24080</name>
</gene>
<evidence type="ECO:0000313" key="7">
    <source>
        <dbReference type="Proteomes" id="UP001596337"/>
    </source>
</evidence>
<dbReference type="Pfam" id="PF13545">
    <property type="entry name" value="HTH_Crp_2"/>
    <property type="match status" value="1"/>
</dbReference>
<dbReference type="Pfam" id="PF00027">
    <property type="entry name" value="cNMP_binding"/>
    <property type="match status" value="1"/>
</dbReference>
<name>A0ABW2C4F0_9PSEU</name>
<dbReference type="EMBL" id="JBHSXX010000001">
    <property type="protein sequence ID" value="MFC6870220.1"/>
    <property type="molecule type" value="Genomic_DNA"/>
</dbReference>
<dbReference type="PROSITE" id="PS50042">
    <property type="entry name" value="CNMP_BINDING_3"/>
    <property type="match status" value="1"/>
</dbReference>
<evidence type="ECO:0000259" key="4">
    <source>
        <dbReference type="PROSITE" id="PS50042"/>
    </source>
</evidence>
<dbReference type="InterPro" id="IPR050397">
    <property type="entry name" value="Env_Response_Regulators"/>
</dbReference>
<evidence type="ECO:0000256" key="3">
    <source>
        <dbReference type="ARBA" id="ARBA00023163"/>
    </source>
</evidence>
<keyword evidence="1" id="KW-0805">Transcription regulation</keyword>
<dbReference type="PANTHER" id="PTHR24567:SF74">
    <property type="entry name" value="HTH-TYPE TRANSCRIPTIONAL REGULATOR ARCR"/>
    <property type="match status" value="1"/>
</dbReference>
<evidence type="ECO:0000256" key="1">
    <source>
        <dbReference type="ARBA" id="ARBA00023015"/>
    </source>
</evidence>
<dbReference type="InterPro" id="IPR014710">
    <property type="entry name" value="RmlC-like_jellyroll"/>
</dbReference>
<keyword evidence="3" id="KW-0804">Transcription</keyword>
<protein>
    <submittedName>
        <fullName evidence="6">Crp/Fnr family transcriptional regulator</fullName>
    </submittedName>
</protein>
<dbReference type="RefSeq" id="WP_345389497.1">
    <property type="nucleotide sequence ID" value="NZ_BAABLA010000002.1"/>
</dbReference>
<sequence>MHSPGSPADEQYCIAEVELFRDLSRREMAALSARAPRRSLAPGQVVYSPTEPLQVLFIVKRGRVRLYRLAPDGRAVTNAVLEPGTVFGELSLLGLRMRSNWAEALEATELCLMSEADVRGLLFTDSRIALRIAESLSTRIDELEQRLTDLSCKTIEERLCGTLCSLARRQPDAPVKLTHQQLASLVGASRERTTTALGHLVRHDLVSVRRGKITIRDFDALRKYSDGVRAT</sequence>
<keyword evidence="7" id="KW-1185">Reference proteome</keyword>
<evidence type="ECO:0000259" key="5">
    <source>
        <dbReference type="PROSITE" id="PS51063"/>
    </source>
</evidence>
<evidence type="ECO:0000313" key="6">
    <source>
        <dbReference type="EMBL" id="MFC6870220.1"/>
    </source>
</evidence>
<reference evidence="7" key="1">
    <citation type="journal article" date="2019" name="Int. J. Syst. Evol. Microbiol.">
        <title>The Global Catalogue of Microorganisms (GCM) 10K type strain sequencing project: providing services to taxonomists for standard genome sequencing and annotation.</title>
        <authorList>
            <consortium name="The Broad Institute Genomics Platform"/>
            <consortium name="The Broad Institute Genome Sequencing Center for Infectious Disease"/>
            <person name="Wu L."/>
            <person name="Ma J."/>
        </authorList>
    </citation>
    <scope>NUCLEOTIDE SEQUENCE [LARGE SCALE GENOMIC DNA]</scope>
    <source>
        <strain evidence="7">KCTC 32255</strain>
    </source>
</reference>
<dbReference type="Proteomes" id="UP001596337">
    <property type="component" value="Unassembled WGS sequence"/>
</dbReference>
<feature type="domain" description="Cyclic nucleotide-binding" evidence="4">
    <location>
        <begin position="19"/>
        <end position="139"/>
    </location>
</feature>
<dbReference type="CDD" id="cd00038">
    <property type="entry name" value="CAP_ED"/>
    <property type="match status" value="1"/>
</dbReference>
<organism evidence="6 7">
    <name type="scientific">Haloechinothrix salitolerans</name>
    <dbReference type="NCBI Taxonomy" id="926830"/>
    <lineage>
        <taxon>Bacteria</taxon>
        <taxon>Bacillati</taxon>
        <taxon>Actinomycetota</taxon>
        <taxon>Actinomycetes</taxon>
        <taxon>Pseudonocardiales</taxon>
        <taxon>Pseudonocardiaceae</taxon>
        <taxon>Haloechinothrix</taxon>
    </lineage>
</organism>
<dbReference type="InterPro" id="IPR036388">
    <property type="entry name" value="WH-like_DNA-bd_sf"/>
</dbReference>